<evidence type="ECO:0008006" key="4">
    <source>
        <dbReference type="Google" id="ProtNLM"/>
    </source>
</evidence>
<proteinExistence type="predicted"/>
<keyword evidence="1" id="KW-1133">Transmembrane helix</keyword>
<keyword evidence="3" id="KW-1185">Reference proteome</keyword>
<gene>
    <name evidence="2" type="ORF">FHS83_000972</name>
</gene>
<feature type="transmembrane region" description="Helical" evidence="1">
    <location>
        <begin position="140"/>
        <end position="159"/>
    </location>
</feature>
<evidence type="ECO:0000313" key="3">
    <source>
        <dbReference type="Proteomes" id="UP000570514"/>
    </source>
</evidence>
<comment type="caution">
    <text evidence="2">The sequence shown here is derived from an EMBL/GenBank/DDBJ whole genome shotgun (WGS) entry which is preliminary data.</text>
</comment>
<evidence type="ECO:0000313" key="2">
    <source>
        <dbReference type="EMBL" id="NIK87654.1"/>
    </source>
</evidence>
<sequence>MHDAPLEAHEHTEHLAHEGHAPDRFVSRLAVLVAAFAVFAAVAGNLEAIETAKALGSTGEATLAQDEATDAWSEYQADSVKKHLYTVAAALNPAKASDYVKQAKDETAKQDAIKTRAKKFEEERSKLVAEAHAHEERHHWLSGAATLFEIAIALTTVSLVTRKNWLWQAASVLGIVGAALGAVAFL</sequence>
<dbReference type="EMBL" id="JAASRM010000001">
    <property type="protein sequence ID" value="NIK87654.1"/>
    <property type="molecule type" value="Genomic_DNA"/>
</dbReference>
<name>A0A846MVX5_9PROT</name>
<feature type="transmembrane region" description="Helical" evidence="1">
    <location>
        <begin position="165"/>
        <end position="185"/>
    </location>
</feature>
<organism evidence="2 3">
    <name type="scientific">Rhizomicrobium palustre</name>
    <dbReference type="NCBI Taxonomy" id="189966"/>
    <lineage>
        <taxon>Bacteria</taxon>
        <taxon>Pseudomonadati</taxon>
        <taxon>Pseudomonadota</taxon>
        <taxon>Alphaproteobacteria</taxon>
        <taxon>Micropepsales</taxon>
        <taxon>Micropepsaceae</taxon>
        <taxon>Rhizomicrobium</taxon>
    </lineage>
</organism>
<protein>
    <recommendedName>
        <fullName evidence="4">DUF4337 domain-containing protein</fullName>
    </recommendedName>
</protein>
<keyword evidence="1" id="KW-0472">Membrane</keyword>
<dbReference type="Proteomes" id="UP000570514">
    <property type="component" value="Unassembled WGS sequence"/>
</dbReference>
<dbReference type="RefSeq" id="WP_167081460.1">
    <property type="nucleotide sequence ID" value="NZ_BAAADC010000001.1"/>
</dbReference>
<accession>A0A846MVX5</accession>
<dbReference type="InterPro" id="IPR025570">
    <property type="entry name" value="DUF4337"/>
</dbReference>
<dbReference type="AlphaFoldDB" id="A0A846MVX5"/>
<feature type="transmembrane region" description="Helical" evidence="1">
    <location>
        <begin position="25"/>
        <end position="46"/>
    </location>
</feature>
<reference evidence="2 3" key="1">
    <citation type="submission" date="2020-03" db="EMBL/GenBank/DDBJ databases">
        <title>Genomic Encyclopedia of Type Strains, Phase IV (KMG-IV): sequencing the most valuable type-strain genomes for metagenomic binning, comparative biology and taxonomic classification.</title>
        <authorList>
            <person name="Goeker M."/>
        </authorList>
    </citation>
    <scope>NUCLEOTIDE SEQUENCE [LARGE SCALE GENOMIC DNA]</scope>
    <source>
        <strain evidence="2 3">DSM 19867</strain>
    </source>
</reference>
<keyword evidence="1" id="KW-0812">Transmembrane</keyword>
<evidence type="ECO:0000256" key="1">
    <source>
        <dbReference type="SAM" id="Phobius"/>
    </source>
</evidence>
<dbReference type="Pfam" id="PF14235">
    <property type="entry name" value="DUF4337"/>
    <property type="match status" value="1"/>
</dbReference>